<dbReference type="InterPro" id="IPR050389">
    <property type="entry name" value="LysR-type_TF"/>
</dbReference>
<dbReference type="PROSITE" id="PS50931">
    <property type="entry name" value="HTH_LYSR"/>
    <property type="match status" value="1"/>
</dbReference>
<evidence type="ECO:0000256" key="5">
    <source>
        <dbReference type="ARBA" id="ARBA00023163"/>
    </source>
</evidence>
<dbReference type="GO" id="GO:0003677">
    <property type="term" value="F:DNA binding"/>
    <property type="evidence" value="ECO:0007669"/>
    <property type="project" value="UniProtKB-KW"/>
</dbReference>
<dbReference type="PANTHER" id="PTHR30118">
    <property type="entry name" value="HTH-TYPE TRANSCRIPTIONAL REGULATOR LEUO-RELATED"/>
    <property type="match status" value="1"/>
</dbReference>
<dbReference type="AlphaFoldDB" id="A0A212LED1"/>
<evidence type="ECO:0000256" key="1">
    <source>
        <dbReference type="ARBA" id="ARBA00009437"/>
    </source>
</evidence>
<dbReference type="PANTHER" id="PTHR30118:SF15">
    <property type="entry name" value="TRANSCRIPTIONAL REGULATORY PROTEIN"/>
    <property type="match status" value="1"/>
</dbReference>
<dbReference type="SUPFAM" id="SSF46785">
    <property type="entry name" value="Winged helix' DNA-binding domain"/>
    <property type="match status" value="1"/>
</dbReference>
<dbReference type="InterPro" id="IPR036390">
    <property type="entry name" value="WH_DNA-bd_sf"/>
</dbReference>
<evidence type="ECO:0000256" key="3">
    <source>
        <dbReference type="ARBA" id="ARBA00023015"/>
    </source>
</evidence>
<organism evidence="8">
    <name type="scientific">uncultured Pleomorphomonas sp</name>
    <dbReference type="NCBI Taxonomy" id="442121"/>
    <lineage>
        <taxon>Bacteria</taxon>
        <taxon>Pseudomonadati</taxon>
        <taxon>Pseudomonadota</taxon>
        <taxon>Alphaproteobacteria</taxon>
        <taxon>Hyphomicrobiales</taxon>
        <taxon>Pleomorphomonadaceae</taxon>
        <taxon>Pleomorphomonas</taxon>
        <taxon>environmental samples</taxon>
    </lineage>
</organism>
<dbReference type="Pfam" id="PF00126">
    <property type="entry name" value="HTH_1"/>
    <property type="match status" value="1"/>
</dbReference>
<reference evidence="8" key="1">
    <citation type="submission" date="2016-08" db="EMBL/GenBank/DDBJ databases">
        <authorList>
            <person name="Seilhamer J.J."/>
        </authorList>
    </citation>
    <scope>NUCLEOTIDE SEQUENCE</scope>
    <source>
        <strain evidence="8">86</strain>
    </source>
</reference>
<accession>A0A212LED1</accession>
<keyword evidence="4" id="KW-0238">DNA-binding</keyword>
<dbReference type="InterPro" id="IPR005119">
    <property type="entry name" value="LysR_subst-bd"/>
</dbReference>
<gene>
    <name evidence="8" type="ORF">KL86PLE_30379</name>
</gene>
<dbReference type="GO" id="GO:0003700">
    <property type="term" value="F:DNA-binding transcription factor activity"/>
    <property type="evidence" value="ECO:0007669"/>
    <property type="project" value="InterPro"/>
</dbReference>
<keyword evidence="3" id="KW-0805">Transcription regulation</keyword>
<dbReference type="Gene3D" id="3.40.190.10">
    <property type="entry name" value="Periplasmic binding protein-like II"/>
    <property type="match status" value="2"/>
</dbReference>
<feature type="domain" description="HTH lysR-type" evidence="7">
    <location>
        <begin position="9"/>
        <end position="66"/>
    </location>
</feature>
<evidence type="ECO:0000259" key="7">
    <source>
        <dbReference type="PROSITE" id="PS50931"/>
    </source>
</evidence>
<dbReference type="SUPFAM" id="SSF53850">
    <property type="entry name" value="Periplasmic binding protein-like II"/>
    <property type="match status" value="1"/>
</dbReference>
<name>A0A212LED1_9HYPH</name>
<evidence type="ECO:0000256" key="4">
    <source>
        <dbReference type="ARBA" id="ARBA00023125"/>
    </source>
</evidence>
<comment type="similarity">
    <text evidence="1">Belongs to the LysR transcriptional regulatory family.</text>
</comment>
<evidence type="ECO:0000256" key="2">
    <source>
        <dbReference type="ARBA" id="ARBA00022458"/>
    </source>
</evidence>
<keyword evidence="5" id="KW-0804">Transcription</keyword>
<evidence type="ECO:0000313" key="8">
    <source>
        <dbReference type="EMBL" id="SCM75932.1"/>
    </source>
</evidence>
<dbReference type="InterPro" id="IPR036388">
    <property type="entry name" value="WH-like_DNA-bd_sf"/>
</dbReference>
<keyword evidence="2" id="KW-0536">Nodulation</keyword>
<dbReference type="InterPro" id="IPR000847">
    <property type="entry name" value="LysR_HTH_N"/>
</dbReference>
<protein>
    <submittedName>
        <fullName evidence="8">Transcriptional regulator LysR family</fullName>
    </submittedName>
</protein>
<dbReference type="RefSeq" id="WP_288196223.1">
    <property type="nucleotide sequence ID" value="NZ_LT608334.1"/>
</dbReference>
<dbReference type="EMBL" id="FMJD01000007">
    <property type="protein sequence ID" value="SCM75932.1"/>
    <property type="molecule type" value="Genomic_DNA"/>
</dbReference>
<proteinExistence type="inferred from homology"/>
<dbReference type="Gene3D" id="1.10.10.10">
    <property type="entry name" value="Winged helix-like DNA-binding domain superfamily/Winged helix DNA-binding domain"/>
    <property type="match status" value="1"/>
</dbReference>
<evidence type="ECO:0000256" key="6">
    <source>
        <dbReference type="SAM" id="MobiDB-lite"/>
    </source>
</evidence>
<sequence length="327" mass="36375">MLRPIEHGLDVRLMRIFLILIEECSVSRTAVRLGQSQPAVSLALKRLREILGDPLLVRSGAHLVPTERGAEIGRRVADILAEIDGMVLNAETFEPSTDVRSLRIQAANCLGTFFLPRIAAALRREAPAMQVDFSAIPDERDIFGEMEAGTVDLTIGNWPAPRENLRIAPLLDADMVLVMRRDHPLAERRGLSLEEYLALEHLSPTPTASAAISPVDGRLAQLDRKRRISMTVPEFTLVPWVLAASAGLVFTSSRPFAEEMAANMPFALVDAPPELGVMKFYLLWHERAHHSPFNRWLRSLVRRVSQESPEHQAIQSPKKEAASILPT</sequence>
<dbReference type="PRINTS" id="PR00039">
    <property type="entry name" value="HTHLYSR"/>
</dbReference>
<dbReference type="Pfam" id="PF03466">
    <property type="entry name" value="LysR_substrate"/>
    <property type="match status" value="1"/>
</dbReference>
<feature type="region of interest" description="Disordered" evidence="6">
    <location>
        <begin position="307"/>
        <end position="327"/>
    </location>
</feature>